<evidence type="ECO:0000313" key="1">
    <source>
        <dbReference type="EMBL" id="KKL21172.1"/>
    </source>
</evidence>
<dbReference type="AlphaFoldDB" id="A0A0F9C4G9"/>
<organism evidence="1">
    <name type="scientific">marine sediment metagenome</name>
    <dbReference type="NCBI Taxonomy" id="412755"/>
    <lineage>
        <taxon>unclassified sequences</taxon>
        <taxon>metagenomes</taxon>
        <taxon>ecological metagenomes</taxon>
    </lineage>
</organism>
<protein>
    <submittedName>
        <fullName evidence="1">Uncharacterized protein</fullName>
    </submittedName>
</protein>
<proteinExistence type="predicted"/>
<feature type="non-terminal residue" evidence="1">
    <location>
        <position position="1"/>
    </location>
</feature>
<sequence>MTLGVIDFDNRVTPPFITRRTARVLATSSTTAFGKDVPGSFTKQDRTIIGNGAYLFQVPIAPSYAGVPYWNQFGQEFHLIFDARDNNGTMGIASIELEVEAMVPSETQLQETIKIRERKYYLSTGSPANGNNPESFLTGMDSASGYWRTTTEGSLQGANKFRSYAWGSKLEDNQQPLTFGIKALEELQEREYNKARDLQTGPSYKFSFDSFYPIDERNFLNFVTGGNTPSWTTTLSQTVSPVNEVRDSSGVLHFGKIPERTNWTAPGHAWTHNFVTAFGFCCDPPSRCPAVMTMDYNFAHLHDGLTTIQTARFWDELPSGLTRLIRSTMMLPDAGFLSGAPGGSLAGENIALIDEGLLLDANGKQIDGAILDQAGIRKTEDGQLIIIEKGS</sequence>
<dbReference type="EMBL" id="LAZR01037827">
    <property type="protein sequence ID" value="KKL21172.1"/>
    <property type="molecule type" value="Genomic_DNA"/>
</dbReference>
<reference evidence="1" key="1">
    <citation type="journal article" date="2015" name="Nature">
        <title>Complex archaea that bridge the gap between prokaryotes and eukaryotes.</title>
        <authorList>
            <person name="Spang A."/>
            <person name="Saw J.H."/>
            <person name="Jorgensen S.L."/>
            <person name="Zaremba-Niedzwiedzka K."/>
            <person name="Martijn J."/>
            <person name="Lind A.E."/>
            <person name="van Eijk R."/>
            <person name="Schleper C."/>
            <person name="Guy L."/>
            <person name="Ettema T.J."/>
        </authorList>
    </citation>
    <scope>NUCLEOTIDE SEQUENCE</scope>
</reference>
<comment type="caution">
    <text evidence="1">The sequence shown here is derived from an EMBL/GenBank/DDBJ whole genome shotgun (WGS) entry which is preliminary data.</text>
</comment>
<name>A0A0F9C4G9_9ZZZZ</name>
<accession>A0A0F9C4G9</accession>
<gene>
    <name evidence="1" type="ORF">LCGC14_2448110</name>
</gene>